<dbReference type="Pfam" id="PF01557">
    <property type="entry name" value="FAA_hydrolase"/>
    <property type="match status" value="1"/>
</dbReference>
<proteinExistence type="inferred from homology"/>
<evidence type="ECO:0000259" key="3">
    <source>
        <dbReference type="Pfam" id="PF01557"/>
    </source>
</evidence>
<feature type="domain" description="Fumarylacetoacetase-like C-terminal" evidence="3">
    <location>
        <begin position="68"/>
        <end position="275"/>
    </location>
</feature>
<dbReference type="SUPFAM" id="SSF56529">
    <property type="entry name" value="FAH"/>
    <property type="match status" value="1"/>
</dbReference>
<evidence type="ECO:0000256" key="1">
    <source>
        <dbReference type="ARBA" id="ARBA00010211"/>
    </source>
</evidence>
<dbReference type="PANTHER" id="PTHR42796:SF4">
    <property type="entry name" value="FUMARYLACETOACETATE HYDROLASE DOMAIN-CONTAINING PROTEIN 2A"/>
    <property type="match status" value="1"/>
</dbReference>
<dbReference type="Gene3D" id="3.90.850.10">
    <property type="entry name" value="Fumarylacetoacetase-like, C-terminal domain"/>
    <property type="match status" value="1"/>
</dbReference>
<dbReference type="RefSeq" id="WP_378307936.1">
    <property type="nucleotide sequence ID" value="NZ_JBHUKS010000017.1"/>
</dbReference>
<keyword evidence="5" id="KW-1185">Reference proteome</keyword>
<sequence length="282" mass="30507">MTKAVHFQTADGSRFLGRAEGDTIVTAGPAPAAGFVPAPENWAAIETAAGPRHRVADVALLAPVSPSKILAVGLNYQSHVEETSLKRPDVPFMFPKLPSSVVGPHDDIVIPREETRPDYEGELAVVISRKAYRVAVEDAWNYVGGYTVVNDVSGRRAQLETPMKQFSLGKSFDTFTPMGDGIVHPDSLPDKREVRVRTTLSGELMQDGNTRQLIFSVPELIEYFTRGVTLLPGDVIATGTPGGVGDERTPPRYLRDGDLVEVEIDGVGRIANPVRFEAGTES</sequence>
<evidence type="ECO:0000256" key="2">
    <source>
        <dbReference type="ARBA" id="ARBA00022723"/>
    </source>
</evidence>
<comment type="caution">
    <text evidence="4">The sequence shown here is derived from an EMBL/GenBank/DDBJ whole genome shotgun (WGS) entry which is preliminary data.</text>
</comment>
<dbReference type="InterPro" id="IPR036663">
    <property type="entry name" value="Fumarylacetoacetase_C_sf"/>
</dbReference>
<evidence type="ECO:0000313" key="4">
    <source>
        <dbReference type="EMBL" id="MFD2470632.1"/>
    </source>
</evidence>
<comment type="similarity">
    <text evidence="1">Belongs to the FAH family.</text>
</comment>
<dbReference type="InterPro" id="IPR011234">
    <property type="entry name" value="Fumarylacetoacetase-like_C"/>
</dbReference>
<dbReference type="EMBL" id="JBHUKS010000017">
    <property type="protein sequence ID" value="MFD2470632.1"/>
    <property type="molecule type" value="Genomic_DNA"/>
</dbReference>
<dbReference type="InterPro" id="IPR051121">
    <property type="entry name" value="FAH"/>
</dbReference>
<dbReference type="GO" id="GO:0016787">
    <property type="term" value="F:hydrolase activity"/>
    <property type="evidence" value="ECO:0007669"/>
    <property type="project" value="UniProtKB-KW"/>
</dbReference>
<keyword evidence="4" id="KW-0378">Hydrolase</keyword>
<reference evidence="5" key="1">
    <citation type="journal article" date="2019" name="Int. J. Syst. Evol. Microbiol.">
        <title>The Global Catalogue of Microorganisms (GCM) 10K type strain sequencing project: providing services to taxonomists for standard genome sequencing and annotation.</title>
        <authorList>
            <consortium name="The Broad Institute Genomics Platform"/>
            <consortium name="The Broad Institute Genome Sequencing Center for Infectious Disease"/>
            <person name="Wu L."/>
            <person name="Ma J."/>
        </authorList>
    </citation>
    <scope>NUCLEOTIDE SEQUENCE [LARGE SCALE GENOMIC DNA]</scope>
    <source>
        <strain evidence="5">CGMCC 4.7641</strain>
    </source>
</reference>
<name>A0ABW5HC31_9PSEU</name>
<dbReference type="PANTHER" id="PTHR42796">
    <property type="entry name" value="FUMARYLACETOACETATE HYDROLASE DOMAIN-CONTAINING PROTEIN 2A-RELATED"/>
    <property type="match status" value="1"/>
</dbReference>
<accession>A0ABW5HC31</accession>
<keyword evidence="2" id="KW-0479">Metal-binding</keyword>
<dbReference type="Proteomes" id="UP001597483">
    <property type="component" value="Unassembled WGS sequence"/>
</dbReference>
<protein>
    <submittedName>
        <fullName evidence="4">Fumarylacetoacetate hydrolase family protein</fullName>
    </submittedName>
</protein>
<evidence type="ECO:0000313" key="5">
    <source>
        <dbReference type="Proteomes" id="UP001597483"/>
    </source>
</evidence>
<gene>
    <name evidence="4" type="ORF">ACFSVL_24795</name>
</gene>
<organism evidence="4 5">
    <name type="scientific">Amycolatopsis silviterrae</name>
    <dbReference type="NCBI Taxonomy" id="1656914"/>
    <lineage>
        <taxon>Bacteria</taxon>
        <taxon>Bacillati</taxon>
        <taxon>Actinomycetota</taxon>
        <taxon>Actinomycetes</taxon>
        <taxon>Pseudonocardiales</taxon>
        <taxon>Pseudonocardiaceae</taxon>
        <taxon>Amycolatopsis</taxon>
    </lineage>
</organism>